<dbReference type="Pfam" id="PF00072">
    <property type="entry name" value="Response_reg"/>
    <property type="match status" value="1"/>
</dbReference>
<dbReference type="RefSeq" id="WP_189017883.1">
    <property type="nucleotide sequence ID" value="NZ_BMHE01000041.1"/>
</dbReference>
<dbReference type="SMART" id="SM00448">
    <property type="entry name" value="REC"/>
    <property type="match status" value="1"/>
</dbReference>
<feature type="domain" description="HTH araC/xylS-type" evidence="5">
    <location>
        <begin position="427"/>
        <end position="525"/>
    </location>
</feature>
<evidence type="ECO:0000259" key="5">
    <source>
        <dbReference type="PROSITE" id="PS01124"/>
    </source>
</evidence>
<dbReference type="Gene3D" id="3.40.50.2300">
    <property type="match status" value="1"/>
</dbReference>
<dbReference type="Pfam" id="PF12833">
    <property type="entry name" value="HTH_18"/>
    <property type="match status" value="1"/>
</dbReference>
<dbReference type="PANTHER" id="PTHR43280:SF2">
    <property type="entry name" value="HTH-TYPE TRANSCRIPTIONAL REGULATOR EXSA"/>
    <property type="match status" value="1"/>
</dbReference>
<evidence type="ECO:0000256" key="1">
    <source>
        <dbReference type="ARBA" id="ARBA00023015"/>
    </source>
</evidence>
<evidence type="ECO:0000256" key="4">
    <source>
        <dbReference type="PROSITE-ProRule" id="PRU00169"/>
    </source>
</evidence>
<evidence type="ECO:0000256" key="3">
    <source>
        <dbReference type="ARBA" id="ARBA00023163"/>
    </source>
</evidence>
<dbReference type="InterPro" id="IPR011006">
    <property type="entry name" value="CheY-like_superfamily"/>
</dbReference>
<keyword evidence="3" id="KW-0804">Transcription</keyword>
<dbReference type="PRINTS" id="PR00032">
    <property type="entry name" value="HTHARAC"/>
</dbReference>
<dbReference type="InterPro" id="IPR001789">
    <property type="entry name" value="Sig_transdc_resp-reg_receiver"/>
</dbReference>
<dbReference type="PROSITE" id="PS50110">
    <property type="entry name" value="RESPONSE_REGULATORY"/>
    <property type="match status" value="1"/>
</dbReference>
<evidence type="ECO:0000313" key="7">
    <source>
        <dbReference type="EMBL" id="GGA01963.1"/>
    </source>
</evidence>
<dbReference type="EMBL" id="BMHE01000041">
    <property type="protein sequence ID" value="GGA01963.1"/>
    <property type="molecule type" value="Genomic_DNA"/>
</dbReference>
<dbReference type="Proteomes" id="UP000615455">
    <property type="component" value="Unassembled WGS sequence"/>
</dbReference>
<name>A0ABQ1F8Q0_9BACL</name>
<keyword evidence="4" id="KW-0597">Phosphoprotein</keyword>
<keyword evidence="2" id="KW-0238">DNA-binding</keyword>
<comment type="caution">
    <text evidence="7">The sequence shown here is derived from an EMBL/GenBank/DDBJ whole genome shotgun (WGS) entry which is preliminary data.</text>
</comment>
<feature type="modified residue" description="4-aspartylphosphate" evidence="4">
    <location>
        <position position="57"/>
    </location>
</feature>
<reference evidence="8" key="1">
    <citation type="journal article" date="2019" name="Int. J. Syst. Evol. Microbiol.">
        <title>The Global Catalogue of Microorganisms (GCM) 10K type strain sequencing project: providing services to taxonomists for standard genome sequencing and annotation.</title>
        <authorList>
            <consortium name="The Broad Institute Genomics Platform"/>
            <consortium name="The Broad Institute Genome Sequencing Center for Infectious Disease"/>
            <person name="Wu L."/>
            <person name="Ma J."/>
        </authorList>
    </citation>
    <scope>NUCLEOTIDE SEQUENCE [LARGE SCALE GENOMIC DNA]</scope>
    <source>
        <strain evidence="8">CGMCC 1.15043</strain>
    </source>
</reference>
<dbReference type="InterPro" id="IPR009057">
    <property type="entry name" value="Homeodomain-like_sf"/>
</dbReference>
<organism evidence="7 8">
    <name type="scientific">Paenibacillus marchantiophytorum</name>
    <dbReference type="NCBI Taxonomy" id="1619310"/>
    <lineage>
        <taxon>Bacteria</taxon>
        <taxon>Bacillati</taxon>
        <taxon>Bacillota</taxon>
        <taxon>Bacilli</taxon>
        <taxon>Bacillales</taxon>
        <taxon>Paenibacillaceae</taxon>
        <taxon>Paenibacillus</taxon>
    </lineage>
</organism>
<dbReference type="Gene3D" id="1.10.10.60">
    <property type="entry name" value="Homeodomain-like"/>
    <property type="match status" value="2"/>
</dbReference>
<feature type="domain" description="Response regulatory" evidence="6">
    <location>
        <begin position="5"/>
        <end position="122"/>
    </location>
</feature>
<keyword evidence="1" id="KW-0805">Transcription regulation</keyword>
<keyword evidence="8" id="KW-1185">Reference proteome</keyword>
<dbReference type="SMART" id="SM00342">
    <property type="entry name" value="HTH_ARAC"/>
    <property type="match status" value="1"/>
</dbReference>
<gene>
    <name evidence="7" type="ORF">GCM10008018_55200</name>
</gene>
<dbReference type="InterPro" id="IPR018060">
    <property type="entry name" value="HTH_AraC"/>
</dbReference>
<accession>A0ABQ1F8Q0</accession>
<dbReference type="CDD" id="cd17536">
    <property type="entry name" value="REC_YesN-like"/>
    <property type="match status" value="1"/>
</dbReference>
<evidence type="ECO:0000256" key="2">
    <source>
        <dbReference type="ARBA" id="ARBA00023125"/>
    </source>
</evidence>
<evidence type="ECO:0000313" key="8">
    <source>
        <dbReference type="Proteomes" id="UP000615455"/>
    </source>
</evidence>
<dbReference type="InterPro" id="IPR020449">
    <property type="entry name" value="Tscrpt_reg_AraC-type_HTH"/>
</dbReference>
<evidence type="ECO:0008006" key="9">
    <source>
        <dbReference type="Google" id="ProtNLM"/>
    </source>
</evidence>
<proteinExistence type="predicted"/>
<dbReference type="SUPFAM" id="SSF46689">
    <property type="entry name" value="Homeodomain-like"/>
    <property type="match status" value="2"/>
</dbReference>
<sequence length="529" mass="59608">MLKGKVLIVEDQPNFRKGLRKMFEDGQQGWTVVGEASNGQDALALIEQVQPDLVLTDIRMPIMDGIEFVGHLRQSHPELIVIILTAYKNFEYAQAAVRLGALDLLIKPCTEQDVRQVMSKASERFYEKYTRQQQRLGEHKLQQNQELRAALLNLPYAAGGNAEKSLASLLDGKNLWLLQMNQQDLASKNYEKNDMRLIQFALSNIVEELLKGAGLDARLLLVEHDSFVLVTEQHGIHEHLQEAIQQASLEYLKISIKLLSMGEASSDKPLAERYVKFKVIALGSGASAISGSASAGSDRDASSIGSGMTLSLNQSKVQELEVQLMSAILVGHEESLPQLLDRMLVELSAITLDDMKIQALSLSIALLGTIQKQFDPDEKNLLARIPSDMPQTHWTAEEVLRWASEQVANFLHLFNNWQASKNVNLIERAVKYIEEHYNEECRLTDVAAHIHLNASYFSVLFKKSTGESFTRFVTRVRMDKAAILLRNTDMKIFEIACAIGFDEPNYFTNVFKQQYLMSPKEYRNGRLTP</sequence>
<dbReference type="PANTHER" id="PTHR43280">
    <property type="entry name" value="ARAC-FAMILY TRANSCRIPTIONAL REGULATOR"/>
    <property type="match status" value="1"/>
</dbReference>
<protein>
    <recommendedName>
        <fullName evidence="9">Response regulator</fullName>
    </recommendedName>
</protein>
<dbReference type="PROSITE" id="PS01124">
    <property type="entry name" value="HTH_ARAC_FAMILY_2"/>
    <property type="match status" value="1"/>
</dbReference>
<evidence type="ECO:0000259" key="6">
    <source>
        <dbReference type="PROSITE" id="PS50110"/>
    </source>
</evidence>
<dbReference type="SUPFAM" id="SSF52172">
    <property type="entry name" value="CheY-like"/>
    <property type="match status" value="1"/>
</dbReference>